<keyword evidence="13" id="KW-1185">Reference proteome</keyword>
<evidence type="ECO:0000256" key="10">
    <source>
        <dbReference type="SAM" id="MobiDB-lite"/>
    </source>
</evidence>
<dbReference type="GO" id="GO:0009252">
    <property type="term" value="P:peptidoglycan biosynthetic process"/>
    <property type="evidence" value="ECO:0007669"/>
    <property type="project" value="UniProtKB-KW"/>
</dbReference>
<keyword evidence="6 11" id="KW-1133">Transmembrane helix</keyword>
<dbReference type="PRINTS" id="PR01806">
    <property type="entry name" value="VIRFACTRMVIN"/>
</dbReference>
<feature type="transmembrane region" description="Helical" evidence="11">
    <location>
        <begin position="137"/>
        <end position="164"/>
    </location>
</feature>
<dbReference type="PANTHER" id="PTHR47019:SF1">
    <property type="entry name" value="LIPID II FLIPPASE MURJ"/>
    <property type="match status" value="1"/>
</dbReference>
<dbReference type="InterPro" id="IPR004268">
    <property type="entry name" value="MurJ"/>
</dbReference>
<name>A0A4D7C2T5_9SPHN</name>
<evidence type="ECO:0000256" key="2">
    <source>
        <dbReference type="ARBA" id="ARBA00022475"/>
    </source>
</evidence>
<feature type="region of interest" description="Disordered" evidence="10">
    <location>
        <begin position="161"/>
        <end position="187"/>
    </location>
</feature>
<keyword evidence="7 11" id="KW-0472">Membrane</keyword>
<sequence>MGATLITALLGALLNGLHRFAAAAAMPVLLNLVLLAALALAPSEQTALVRWQAGAMALGGVVQALVLALACHRHGLRLMPPGRAGMAMLRAVGRALPPAVLSIGLYQLLQFLGGLIAARAGPGAVAALHFADRFVQLPLGVLGIGVGAALTQTLAAEAAAGVPTRRPSRRRSRRLWPSPCRQARHWR</sequence>
<evidence type="ECO:0000256" key="3">
    <source>
        <dbReference type="ARBA" id="ARBA00022692"/>
    </source>
</evidence>
<dbReference type="GO" id="GO:0005886">
    <property type="term" value="C:plasma membrane"/>
    <property type="evidence" value="ECO:0007669"/>
    <property type="project" value="UniProtKB-SubCell"/>
</dbReference>
<evidence type="ECO:0000256" key="11">
    <source>
        <dbReference type="SAM" id="Phobius"/>
    </source>
</evidence>
<dbReference type="Proteomes" id="UP000298714">
    <property type="component" value="Chromosome"/>
</dbReference>
<organism evidence="12 13">
    <name type="scientific">Hankyongella ginsenosidimutans</name>
    <dbReference type="NCBI Taxonomy" id="1763828"/>
    <lineage>
        <taxon>Bacteria</taxon>
        <taxon>Pseudomonadati</taxon>
        <taxon>Pseudomonadota</taxon>
        <taxon>Alphaproteobacteria</taxon>
        <taxon>Sphingomonadales</taxon>
        <taxon>Sphingomonadaceae</taxon>
        <taxon>Hankyongella</taxon>
    </lineage>
</organism>
<keyword evidence="3 11" id="KW-0812">Transmembrane</keyword>
<dbReference type="GO" id="GO:0015648">
    <property type="term" value="F:lipid-linked peptidoglycan transporter activity"/>
    <property type="evidence" value="ECO:0007669"/>
    <property type="project" value="TreeGrafter"/>
</dbReference>
<evidence type="ECO:0000313" key="12">
    <source>
        <dbReference type="EMBL" id="QCI79381.1"/>
    </source>
</evidence>
<dbReference type="GO" id="GO:0008360">
    <property type="term" value="P:regulation of cell shape"/>
    <property type="evidence" value="ECO:0007669"/>
    <property type="project" value="UniProtKB-KW"/>
</dbReference>
<evidence type="ECO:0000256" key="1">
    <source>
        <dbReference type="ARBA" id="ARBA00004651"/>
    </source>
</evidence>
<dbReference type="KEGG" id="hgn:E6W36_06975"/>
<evidence type="ECO:0000313" key="13">
    <source>
        <dbReference type="Proteomes" id="UP000298714"/>
    </source>
</evidence>
<evidence type="ECO:0000256" key="6">
    <source>
        <dbReference type="ARBA" id="ARBA00022989"/>
    </source>
</evidence>
<keyword evidence="5" id="KW-0573">Peptidoglycan synthesis</keyword>
<comment type="subcellular location">
    <subcellularLocation>
        <location evidence="1">Cell membrane</location>
        <topology evidence="1">Multi-pass membrane protein</topology>
    </subcellularLocation>
</comment>
<protein>
    <recommendedName>
        <fullName evidence="14">Murein biosynthesis integral membrane protein MurJ</fullName>
    </recommendedName>
</protein>
<accession>A0A4D7C2T5</accession>
<evidence type="ECO:0008006" key="14">
    <source>
        <dbReference type="Google" id="ProtNLM"/>
    </source>
</evidence>
<comment type="function">
    <text evidence="8">Involved in peptidoglycan biosynthesis. Transports lipid-linked peptidoglycan precursors from the inner to the outer leaflet of the cytoplasmic membrane.</text>
</comment>
<keyword evidence="2" id="KW-1003">Cell membrane</keyword>
<proteinExistence type="inferred from homology"/>
<dbReference type="EMBL" id="CP039704">
    <property type="protein sequence ID" value="QCI79381.1"/>
    <property type="molecule type" value="Genomic_DNA"/>
</dbReference>
<keyword evidence="4" id="KW-0133">Cell shape</keyword>
<comment type="similarity">
    <text evidence="9">Belongs to the MurJ/MviN family.</text>
</comment>
<evidence type="ECO:0000256" key="9">
    <source>
        <dbReference type="ARBA" id="ARBA00061532"/>
    </source>
</evidence>
<gene>
    <name evidence="12" type="ORF">E6W36_06975</name>
</gene>
<evidence type="ECO:0000256" key="5">
    <source>
        <dbReference type="ARBA" id="ARBA00022984"/>
    </source>
</evidence>
<evidence type="ECO:0000256" key="7">
    <source>
        <dbReference type="ARBA" id="ARBA00023136"/>
    </source>
</evidence>
<dbReference type="InterPro" id="IPR051050">
    <property type="entry name" value="Lipid_II_flippase_MurJ/MviN"/>
</dbReference>
<dbReference type="GO" id="GO:0034204">
    <property type="term" value="P:lipid translocation"/>
    <property type="evidence" value="ECO:0007669"/>
    <property type="project" value="TreeGrafter"/>
</dbReference>
<evidence type="ECO:0000256" key="8">
    <source>
        <dbReference type="ARBA" id="ARBA00060041"/>
    </source>
</evidence>
<evidence type="ECO:0000256" key="4">
    <source>
        <dbReference type="ARBA" id="ARBA00022960"/>
    </source>
</evidence>
<reference evidence="13" key="1">
    <citation type="submission" date="2019-04" db="EMBL/GenBank/DDBJ databases">
        <title>Complete genome sequence of Sphingomonas sp. W1-2-3.</title>
        <authorList>
            <person name="Im W.T."/>
        </authorList>
    </citation>
    <scope>NUCLEOTIDE SEQUENCE [LARGE SCALE GENOMIC DNA]</scope>
    <source>
        <strain evidence="13">W1-2-3</strain>
    </source>
</reference>
<feature type="transmembrane region" description="Helical" evidence="11">
    <location>
        <begin position="91"/>
        <end position="117"/>
    </location>
</feature>
<feature type="transmembrane region" description="Helical" evidence="11">
    <location>
        <begin position="49"/>
        <end position="70"/>
    </location>
</feature>
<dbReference type="RefSeq" id="WP_222874431.1">
    <property type="nucleotide sequence ID" value="NZ_CP039704.1"/>
</dbReference>
<dbReference type="AlphaFoldDB" id="A0A4D7C2T5"/>
<dbReference type="Pfam" id="PF03023">
    <property type="entry name" value="MurJ"/>
    <property type="match status" value="1"/>
</dbReference>
<dbReference type="PANTHER" id="PTHR47019">
    <property type="entry name" value="LIPID II FLIPPASE MURJ"/>
    <property type="match status" value="1"/>
</dbReference>